<dbReference type="KEGG" id="oaa:100680686"/>
<dbReference type="PANTHER" id="PTHR46746">
    <property type="entry name" value="KILLER CELL LECTIN-LIKE RECEPTOR SUBFAMILY F MEMBER 2"/>
    <property type="match status" value="1"/>
</dbReference>
<dbReference type="GeneID" id="100680686"/>
<dbReference type="AlphaFoldDB" id="F6YF52"/>
<reference evidence="6 7" key="1">
    <citation type="journal article" date="2008" name="Nature">
        <title>Genome analysis of the platypus reveals unique signatures of evolution.</title>
        <authorList>
            <person name="Warren W.C."/>
            <person name="Hillier L.W."/>
            <person name="Marshall Graves J.A."/>
            <person name="Birney E."/>
            <person name="Ponting C.P."/>
            <person name="Grutzner F."/>
            <person name="Belov K."/>
            <person name="Miller W."/>
            <person name="Clarke L."/>
            <person name="Chinwalla A.T."/>
            <person name="Yang S.P."/>
            <person name="Heger A."/>
            <person name="Locke D.P."/>
            <person name="Miethke P."/>
            <person name="Waters P.D."/>
            <person name="Veyrunes F."/>
            <person name="Fulton L."/>
            <person name="Fulton B."/>
            <person name="Graves T."/>
            <person name="Wallis J."/>
            <person name="Puente X.S."/>
            <person name="Lopez-Otin C."/>
            <person name="Ordonez G.R."/>
            <person name="Eichler E.E."/>
            <person name="Chen L."/>
            <person name="Cheng Z."/>
            <person name="Deakin J.E."/>
            <person name="Alsop A."/>
            <person name="Thompson K."/>
            <person name="Kirby P."/>
            <person name="Papenfuss A.T."/>
            <person name="Wakefield M.J."/>
            <person name="Olender T."/>
            <person name="Lancet D."/>
            <person name="Huttley G.A."/>
            <person name="Smit A.F."/>
            <person name="Pask A."/>
            <person name="Temple-Smith P."/>
            <person name="Batzer M.A."/>
            <person name="Walker J.A."/>
            <person name="Konkel M.K."/>
            <person name="Harris R.S."/>
            <person name="Whittington C.M."/>
            <person name="Wong E.S."/>
            <person name="Gemmell N.J."/>
            <person name="Buschiazzo E."/>
            <person name="Vargas Jentzsch I.M."/>
            <person name="Merkel A."/>
            <person name="Schmitz J."/>
            <person name="Zemann A."/>
            <person name="Churakov G."/>
            <person name="Kriegs J.O."/>
            <person name="Brosius J."/>
            <person name="Murchison E.P."/>
            <person name="Sachidanandam R."/>
            <person name="Smith C."/>
            <person name="Hannon G.J."/>
            <person name="Tsend-Ayush E."/>
            <person name="McMillan D."/>
            <person name="Attenborough R."/>
            <person name="Rens W."/>
            <person name="Ferguson-Smith M."/>
            <person name="Lefevre C.M."/>
            <person name="Sharp J.A."/>
            <person name="Nicholas K.R."/>
            <person name="Ray D.A."/>
            <person name="Kube M."/>
            <person name="Reinhardt R."/>
            <person name="Pringle T.H."/>
            <person name="Taylor J."/>
            <person name="Jones R.C."/>
            <person name="Nixon B."/>
            <person name="Dacheux J.L."/>
            <person name="Niwa H."/>
            <person name="Sekita Y."/>
            <person name="Huang X."/>
            <person name="Stark A."/>
            <person name="Kheradpour P."/>
            <person name="Kellis M."/>
            <person name="Flicek P."/>
            <person name="Chen Y."/>
            <person name="Webber C."/>
            <person name="Hardison R."/>
            <person name="Nelson J."/>
            <person name="Hallsworth-Pepin K."/>
            <person name="Delehaunty K."/>
            <person name="Markovic C."/>
            <person name="Minx P."/>
            <person name="Feng Y."/>
            <person name="Kremitzki C."/>
            <person name="Mitreva M."/>
            <person name="Glasscock J."/>
            <person name="Wylie T."/>
            <person name="Wohldmann P."/>
            <person name="Thiru P."/>
            <person name="Nhan M.N."/>
            <person name="Pohl C.S."/>
            <person name="Smith S.M."/>
            <person name="Hou S."/>
            <person name="Nefedov M."/>
            <person name="de Jong P.J."/>
            <person name="Renfree M.B."/>
            <person name="Mardis E.R."/>
            <person name="Wilson R.K."/>
        </authorList>
    </citation>
    <scope>NUCLEOTIDE SEQUENCE [LARGE SCALE GENOMIC DNA]</scope>
    <source>
        <strain evidence="6 7">Glennie</strain>
    </source>
</reference>
<evidence type="ECO:0000259" key="5">
    <source>
        <dbReference type="PROSITE" id="PS50041"/>
    </source>
</evidence>
<dbReference type="PANTHER" id="PTHR46746:SF3">
    <property type="entry name" value="C-TYPE LECTIN DOMAIN-CONTAINING PROTEIN-RELATED"/>
    <property type="match status" value="1"/>
</dbReference>
<dbReference type="Proteomes" id="UP000002279">
    <property type="component" value="Chromosome 17"/>
</dbReference>
<feature type="region of interest" description="Disordered" evidence="3">
    <location>
        <begin position="1"/>
        <end position="36"/>
    </location>
</feature>
<dbReference type="GO" id="GO:0030246">
    <property type="term" value="F:carbohydrate binding"/>
    <property type="evidence" value="ECO:0007669"/>
    <property type="project" value="UniProtKB-KW"/>
</dbReference>
<evidence type="ECO:0000256" key="3">
    <source>
        <dbReference type="SAM" id="MobiDB-lite"/>
    </source>
</evidence>
<proteinExistence type="predicted"/>
<dbReference type="Pfam" id="PF00059">
    <property type="entry name" value="Lectin_C"/>
    <property type="match status" value="1"/>
</dbReference>
<dbReference type="GeneTree" id="ENSGT00940000163123"/>
<name>F6YF52_ORNAN</name>
<keyword evidence="7" id="KW-1185">Reference proteome</keyword>
<dbReference type="PROSITE" id="PS50041">
    <property type="entry name" value="C_TYPE_LECTIN_2"/>
    <property type="match status" value="1"/>
</dbReference>
<dbReference type="Gene3D" id="3.10.100.10">
    <property type="entry name" value="Mannose-Binding Protein A, subunit A"/>
    <property type="match status" value="1"/>
</dbReference>
<dbReference type="InterPro" id="IPR051379">
    <property type="entry name" value="C-type_Lectin_Receptor_IMM"/>
</dbReference>
<dbReference type="CDD" id="cd03593">
    <property type="entry name" value="CLECT_NK_receptors_like"/>
    <property type="match status" value="1"/>
</dbReference>
<gene>
    <name evidence="6" type="primary">LOC100680686</name>
</gene>
<dbReference type="Ensembl" id="ENSOANT00000029706.2">
    <property type="protein sequence ID" value="ENSOANP00000025903.2"/>
    <property type="gene ID" value="ENSOANG00000020380.2"/>
</dbReference>
<feature type="domain" description="C-type lectin" evidence="5">
    <location>
        <begin position="114"/>
        <end position="223"/>
    </location>
</feature>
<keyword evidence="2" id="KW-0430">Lectin</keyword>
<dbReference type="GO" id="GO:0005886">
    <property type="term" value="C:plasma membrane"/>
    <property type="evidence" value="ECO:0000318"/>
    <property type="project" value="GO_Central"/>
</dbReference>
<feature type="transmembrane region" description="Helical" evidence="4">
    <location>
        <begin position="41"/>
        <end position="64"/>
    </location>
</feature>
<dbReference type="HOGENOM" id="CLU_049894_8_5_1"/>
<keyword evidence="4" id="KW-0812">Transmembrane</keyword>
<accession>F6YF52</accession>
<dbReference type="Bgee" id="ENSOANG00000020380">
    <property type="expression patterns" value="Expressed in ovary and 7 other cell types or tissues"/>
</dbReference>
<organism evidence="6 7">
    <name type="scientific">Ornithorhynchus anatinus</name>
    <name type="common">Duckbill platypus</name>
    <dbReference type="NCBI Taxonomy" id="9258"/>
    <lineage>
        <taxon>Eukaryota</taxon>
        <taxon>Metazoa</taxon>
        <taxon>Chordata</taxon>
        <taxon>Craniata</taxon>
        <taxon>Vertebrata</taxon>
        <taxon>Euteleostomi</taxon>
        <taxon>Mammalia</taxon>
        <taxon>Monotremata</taxon>
        <taxon>Ornithorhynchidae</taxon>
        <taxon>Ornithorhynchus</taxon>
    </lineage>
</organism>
<dbReference type="InterPro" id="IPR016186">
    <property type="entry name" value="C-type_lectin-like/link_sf"/>
</dbReference>
<feature type="compositionally biased region" description="Basic and acidic residues" evidence="3">
    <location>
        <begin position="27"/>
        <end position="36"/>
    </location>
</feature>
<dbReference type="OMA" id="SCPSKDW"/>
<dbReference type="RefSeq" id="XP_028938609.1">
    <property type="nucleotide sequence ID" value="XM_029082776.2"/>
</dbReference>
<dbReference type="InterPro" id="IPR016187">
    <property type="entry name" value="CTDL_fold"/>
</dbReference>
<sequence>MSGETVYADIKITRKKPSSSKPQARTQTRESHQSTEKHGTALKVACVVIIILLVAVMALSAFAISHMRMYSPHTSGNGTENSDKCSSCPGSTVPTITITKTPNRKTCPADWKWHQGKCYWISQTEKKTWNESKANCTQKDSNLTIIKDMCDLGFLWSQMSASTYYWIGLHIPNPGSNWTWPDGSGLDWNLFQVKGSDKGICAVLSRDGIYPEDCNNTRPWICEQ</sequence>
<evidence type="ECO:0000256" key="2">
    <source>
        <dbReference type="ARBA" id="ARBA00022734"/>
    </source>
</evidence>
<dbReference type="InterPro" id="IPR033992">
    <property type="entry name" value="NKR-like_CTLD"/>
</dbReference>
<comment type="subcellular location">
    <subcellularLocation>
        <location evidence="1">Membrane</location>
        <topology evidence="1">Single-pass membrane protein</topology>
    </subcellularLocation>
</comment>
<dbReference type="SMART" id="SM00034">
    <property type="entry name" value="CLECT"/>
    <property type="match status" value="1"/>
</dbReference>
<dbReference type="InParanoid" id="F6YF52"/>
<evidence type="ECO:0000256" key="1">
    <source>
        <dbReference type="ARBA" id="ARBA00004167"/>
    </source>
</evidence>
<evidence type="ECO:0000313" key="6">
    <source>
        <dbReference type="Ensembl" id="ENSOANP00000025903.2"/>
    </source>
</evidence>
<evidence type="ECO:0000313" key="7">
    <source>
        <dbReference type="Proteomes" id="UP000002279"/>
    </source>
</evidence>
<reference evidence="6" key="3">
    <citation type="submission" date="2025-09" db="UniProtKB">
        <authorList>
            <consortium name="Ensembl"/>
        </authorList>
    </citation>
    <scope>IDENTIFICATION</scope>
    <source>
        <strain evidence="6">Glennie</strain>
    </source>
</reference>
<dbReference type="InterPro" id="IPR001304">
    <property type="entry name" value="C-type_lectin-like"/>
</dbReference>
<evidence type="ECO:0000256" key="4">
    <source>
        <dbReference type="SAM" id="Phobius"/>
    </source>
</evidence>
<dbReference type="OrthoDB" id="538816at2759"/>
<protein>
    <recommendedName>
        <fullName evidence="5">C-type lectin domain-containing protein</fullName>
    </recommendedName>
</protein>
<dbReference type="SUPFAM" id="SSF56436">
    <property type="entry name" value="C-type lectin-like"/>
    <property type="match status" value="1"/>
</dbReference>
<keyword evidence="4" id="KW-1133">Transmembrane helix</keyword>
<keyword evidence="4" id="KW-0472">Membrane</keyword>
<reference evidence="6" key="2">
    <citation type="submission" date="2025-08" db="UniProtKB">
        <authorList>
            <consortium name="Ensembl"/>
        </authorList>
    </citation>
    <scope>IDENTIFICATION</scope>
    <source>
        <strain evidence="6">Glennie</strain>
    </source>
</reference>
<dbReference type="eggNOG" id="KOG4297">
    <property type="taxonomic scope" value="Eukaryota"/>
</dbReference>